<name>X1CGB3_9ZZZZ</name>
<dbReference type="EMBL" id="BART01034748">
    <property type="protein sequence ID" value="GAH07341.1"/>
    <property type="molecule type" value="Genomic_DNA"/>
</dbReference>
<comment type="caution">
    <text evidence="1">The sequence shown here is derived from an EMBL/GenBank/DDBJ whole genome shotgun (WGS) entry which is preliminary data.</text>
</comment>
<proteinExistence type="predicted"/>
<gene>
    <name evidence="1" type="ORF">S01H4_59289</name>
</gene>
<evidence type="ECO:0000313" key="1">
    <source>
        <dbReference type="EMBL" id="GAH07341.1"/>
    </source>
</evidence>
<accession>X1CGB3</accession>
<organism evidence="1">
    <name type="scientific">marine sediment metagenome</name>
    <dbReference type="NCBI Taxonomy" id="412755"/>
    <lineage>
        <taxon>unclassified sequences</taxon>
        <taxon>metagenomes</taxon>
        <taxon>ecological metagenomes</taxon>
    </lineage>
</organism>
<sequence length="145" mass="17684">MVHIEEYIHIYSEAARYIHPGRFEAIKVPKYYKVLFWYEPYSFHVNVKPARRMLLRYFWENWMELKDYQRFPTLEDYVGQKIEGEFGTSSWEEAEKICIHKILQNHVHFDQEVFGPYPELLKALLESQKYKIIYKDGKIVGREEN</sequence>
<reference evidence="1" key="1">
    <citation type="journal article" date="2014" name="Front. Microbiol.">
        <title>High frequency of phylogenetically diverse reductive dehalogenase-homologous genes in deep subseafloor sedimentary metagenomes.</title>
        <authorList>
            <person name="Kawai M."/>
            <person name="Futagami T."/>
            <person name="Toyoda A."/>
            <person name="Takaki Y."/>
            <person name="Nishi S."/>
            <person name="Hori S."/>
            <person name="Arai W."/>
            <person name="Tsubouchi T."/>
            <person name="Morono Y."/>
            <person name="Uchiyama I."/>
            <person name="Ito T."/>
            <person name="Fujiyama A."/>
            <person name="Inagaki F."/>
            <person name="Takami H."/>
        </authorList>
    </citation>
    <scope>NUCLEOTIDE SEQUENCE</scope>
    <source>
        <strain evidence="1">Expedition CK06-06</strain>
    </source>
</reference>
<protein>
    <submittedName>
        <fullName evidence="1">Uncharacterized protein</fullName>
    </submittedName>
</protein>
<dbReference type="AlphaFoldDB" id="X1CGB3"/>